<protein>
    <recommendedName>
        <fullName evidence="13">Cation/H+ exchanger transmembrane domain-containing protein</fullName>
    </recommendedName>
</protein>
<dbReference type="PANTHER" id="PTHR10110">
    <property type="entry name" value="SODIUM/HYDROGEN EXCHANGER"/>
    <property type="match status" value="1"/>
</dbReference>
<comment type="catalytic activity">
    <reaction evidence="9">
        <text>Na(+)(in) + H(+)(out) = Na(+)(out) + H(+)(in)</text>
        <dbReference type="Rhea" id="RHEA:29419"/>
        <dbReference type="ChEBI" id="CHEBI:15378"/>
        <dbReference type="ChEBI" id="CHEBI:29101"/>
    </reaction>
</comment>
<proteinExistence type="predicted"/>
<evidence type="ECO:0000256" key="8">
    <source>
        <dbReference type="ARBA" id="ARBA00023201"/>
    </source>
</evidence>
<dbReference type="PANTHER" id="PTHR10110:SF197">
    <property type="entry name" value="SODIUM_HYDROGEN EXCHANGER"/>
    <property type="match status" value="1"/>
</dbReference>
<keyword evidence="6" id="KW-0406">Ion transport</keyword>
<dbReference type="InterPro" id="IPR018422">
    <property type="entry name" value="Cation/H_exchanger_CPA1"/>
</dbReference>
<keyword evidence="8" id="KW-0739">Sodium transport</keyword>
<comment type="subcellular location">
    <subcellularLocation>
        <location evidence="1">Membrane</location>
        <topology evidence="1">Multi-pass membrane protein</topology>
    </subcellularLocation>
</comment>
<evidence type="ECO:0000313" key="14">
    <source>
        <dbReference type="EMBL" id="CAD8928175.1"/>
    </source>
</evidence>
<evidence type="ECO:0000256" key="2">
    <source>
        <dbReference type="ARBA" id="ARBA00022448"/>
    </source>
</evidence>
<evidence type="ECO:0000259" key="13">
    <source>
        <dbReference type="Pfam" id="PF00999"/>
    </source>
</evidence>
<feature type="transmembrane region" description="Helical" evidence="12">
    <location>
        <begin position="93"/>
        <end position="111"/>
    </location>
</feature>
<evidence type="ECO:0000256" key="5">
    <source>
        <dbReference type="ARBA" id="ARBA00023053"/>
    </source>
</evidence>
<dbReference type="Pfam" id="PF00999">
    <property type="entry name" value="Na_H_Exchanger"/>
    <property type="match status" value="1"/>
</dbReference>
<accession>A0A7S1CVJ4</accession>
<feature type="region of interest" description="Disordered" evidence="11">
    <location>
        <begin position="663"/>
        <end position="694"/>
    </location>
</feature>
<feature type="transmembrane region" description="Helical" evidence="12">
    <location>
        <begin position="382"/>
        <end position="408"/>
    </location>
</feature>
<dbReference type="AlphaFoldDB" id="A0A7S1CVJ4"/>
<feature type="transmembrane region" description="Helical" evidence="12">
    <location>
        <begin position="183"/>
        <end position="206"/>
    </location>
</feature>
<evidence type="ECO:0000256" key="9">
    <source>
        <dbReference type="ARBA" id="ARBA00047524"/>
    </source>
</evidence>
<evidence type="ECO:0000256" key="6">
    <source>
        <dbReference type="ARBA" id="ARBA00023065"/>
    </source>
</evidence>
<keyword evidence="4 12" id="KW-1133">Transmembrane helix</keyword>
<feature type="transmembrane region" description="Helical" evidence="12">
    <location>
        <begin position="496"/>
        <end position="519"/>
    </location>
</feature>
<evidence type="ECO:0000256" key="3">
    <source>
        <dbReference type="ARBA" id="ARBA00022692"/>
    </source>
</evidence>
<dbReference type="GO" id="GO:0015385">
    <property type="term" value="F:sodium:proton antiporter activity"/>
    <property type="evidence" value="ECO:0007669"/>
    <property type="project" value="InterPro"/>
</dbReference>
<name>A0A7S1CVJ4_9CHLO</name>
<evidence type="ECO:0000256" key="11">
    <source>
        <dbReference type="SAM" id="MobiDB-lite"/>
    </source>
</evidence>
<keyword evidence="3 12" id="KW-0812">Transmembrane</keyword>
<gene>
    <name evidence="14" type="ORF">POKL1161_LOCUS528</name>
</gene>
<dbReference type="GO" id="GO:0098719">
    <property type="term" value="P:sodium ion import across plasma membrane"/>
    <property type="evidence" value="ECO:0007669"/>
    <property type="project" value="TreeGrafter"/>
</dbReference>
<feature type="transmembrane region" description="Helical" evidence="12">
    <location>
        <begin position="454"/>
        <end position="476"/>
    </location>
</feature>
<feature type="transmembrane region" description="Helical" evidence="12">
    <location>
        <begin position="116"/>
        <end position="132"/>
    </location>
</feature>
<evidence type="ECO:0000256" key="4">
    <source>
        <dbReference type="ARBA" id="ARBA00022989"/>
    </source>
</evidence>
<feature type="transmembrane region" description="Helical" evidence="12">
    <location>
        <begin position="152"/>
        <end position="171"/>
    </location>
</feature>
<evidence type="ECO:0000256" key="1">
    <source>
        <dbReference type="ARBA" id="ARBA00004141"/>
    </source>
</evidence>
<dbReference type="GO" id="GO:0015386">
    <property type="term" value="F:potassium:proton antiporter activity"/>
    <property type="evidence" value="ECO:0007669"/>
    <property type="project" value="TreeGrafter"/>
</dbReference>
<keyword evidence="2" id="KW-0813">Transport</keyword>
<dbReference type="Gene3D" id="6.10.140.1330">
    <property type="match status" value="1"/>
</dbReference>
<dbReference type="InterPro" id="IPR006153">
    <property type="entry name" value="Cation/H_exchanger_TM"/>
</dbReference>
<dbReference type="GO" id="GO:0051453">
    <property type="term" value="P:regulation of intracellular pH"/>
    <property type="evidence" value="ECO:0007669"/>
    <property type="project" value="TreeGrafter"/>
</dbReference>
<sequence length="915" mass="101647">MANSFDSSAFYSSDLAAYSNYTEEQCLTLDDASSQVVCESMRLNVTDPPSIYAFNNYTSTWGGVVCLLFNTTLTNRVYLPDTFNYCTVPLRGYDAFLFASLALLATCFLFGKLSTVYVLISGALLGILNYYVNLLEIGNAVTLWLRIQPADLFFYAFLPPLIVEQAIRIDIYMFRKTIFHSVMLAVVMVIITAIILTSLILFVLGFDGSPGWSWVYGALFASIIAPTDALAVSSILKKVHGPAILTAIMEGESLLNDATGITLFEVFQKIIEDATTTNSPSVWSVIPTIIVDIIKLSSIGFGIGLGFSMISYYIMRWIRWRGAGAHIEATYVLAMAYLSYYITNAVAGGSGVISVVIFGLFGNMTMLWGMTGSSYKSGAFEAVWDMISFAANGLVFFWAGVASLNFLIGSITQIPKDAMTYASIILVYIFMLLIRTGCVALFNPLFHLVGEPLTVAEIAFTGWSGLRGAVSLIMLASLSSSSYSGDYGEKVVISDISLWTASFVVLTLIINAPLIAPLLKSLKLNETSREAKMIQNKAKMTFLEHTRLCIQRYKDNDDVFLAGADWEIVAKYVDLTKKLESFGQSSEDVIETRQGKNATWDDNSYSGVAKAFVSTLWYGAKQIIFEIVTLRIFWKKQDNSDNFSHISSEDGLKDFTDSEDADDFGNNNECHYQGPSLGMSHSSELDEGKNHGEPVVDIESGIERRTIGKYDLTGASDESDQHCLTSESGKKVLQDLQTLLVEGGTDIDNSVEEEEFEREELNRNYSSMPAASRQEIQESLRKNLDRQASLGVRQSENHSVSAKKHSHPARFQDVAAYLSKLSMSKIEDSEEAEDRRFLRNHKTLNTATGRRLHAELLQQQNIRPDSLTRKLDLMGNRANFDHVLQSGSMYVHQNCWLPYLFSLCCFPFFCHAVIP</sequence>
<feature type="transmembrane region" description="Helical" evidence="12">
    <location>
        <begin position="212"/>
        <end position="232"/>
    </location>
</feature>
<feature type="domain" description="Cation/H+ exchanger transmembrane" evidence="13">
    <location>
        <begin position="114"/>
        <end position="520"/>
    </location>
</feature>
<dbReference type="GO" id="GO:0005886">
    <property type="term" value="C:plasma membrane"/>
    <property type="evidence" value="ECO:0007669"/>
    <property type="project" value="TreeGrafter"/>
</dbReference>
<dbReference type="EMBL" id="HBFV01000774">
    <property type="protein sequence ID" value="CAD8928175.1"/>
    <property type="molecule type" value="Transcribed_RNA"/>
</dbReference>
<evidence type="ECO:0000256" key="7">
    <source>
        <dbReference type="ARBA" id="ARBA00023136"/>
    </source>
</evidence>
<reference evidence="14" key="1">
    <citation type="submission" date="2021-01" db="EMBL/GenBank/DDBJ databases">
        <authorList>
            <person name="Corre E."/>
            <person name="Pelletier E."/>
            <person name="Niang G."/>
            <person name="Scheremetjew M."/>
            <person name="Finn R."/>
            <person name="Kale V."/>
            <person name="Holt S."/>
            <person name="Cochrane G."/>
            <person name="Meng A."/>
            <person name="Brown T."/>
            <person name="Cohen L."/>
        </authorList>
    </citation>
    <scope>NUCLEOTIDE SEQUENCE</scope>
    <source>
        <strain evidence="14">CCMP2329</strain>
    </source>
</reference>
<comment type="catalytic activity">
    <reaction evidence="10">
        <text>K(+)(in) + H(+)(out) = K(+)(out) + H(+)(in)</text>
        <dbReference type="Rhea" id="RHEA:29467"/>
        <dbReference type="ChEBI" id="CHEBI:15378"/>
        <dbReference type="ChEBI" id="CHEBI:29103"/>
    </reaction>
</comment>
<evidence type="ECO:0000256" key="12">
    <source>
        <dbReference type="SAM" id="Phobius"/>
    </source>
</evidence>
<organism evidence="14">
    <name type="scientific">Picochlorum oklahomense</name>
    <dbReference type="NCBI Taxonomy" id="249345"/>
    <lineage>
        <taxon>Eukaryota</taxon>
        <taxon>Viridiplantae</taxon>
        <taxon>Chlorophyta</taxon>
        <taxon>core chlorophytes</taxon>
        <taxon>Trebouxiophyceae</taxon>
        <taxon>Trebouxiophyceae incertae sedis</taxon>
        <taxon>Picochlorum</taxon>
    </lineage>
</organism>
<feature type="compositionally biased region" description="Basic and acidic residues" evidence="11">
    <location>
        <begin position="683"/>
        <end position="694"/>
    </location>
</feature>
<feature type="transmembrane region" description="Helical" evidence="12">
    <location>
        <begin position="420"/>
        <end position="442"/>
    </location>
</feature>
<feature type="transmembrane region" description="Helical" evidence="12">
    <location>
        <begin position="338"/>
        <end position="361"/>
    </location>
</feature>
<keyword evidence="7 12" id="KW-0472">Membrane</keyword>
<keyword evidence="5" id="KW-0915">Sodium</keyword>
<evidence type="ECO:0000256" key="10">
    <source>
        <dbReference type="ARBA" id="ARBA00047912"/>
    </source>
</evidence>
<feature type="transmembrane region" description="Helical" evidence="12">
    <location>
        <begin position="299"/>
        <end position="318"/>
    </location>
</feature>